<dbReference type="InterPro" id="IPR020841">
    <property type="entry name" value="PKS_Beta-ketoAc_synthase_dom"/>
</dbReference>
<organism evidence="10">
    <name type="scientific">Harpegnathos saltator</name>
    <name type="common">Jerdon's jumping ant</name>
    <dbReference type="NCBI Taxonomy" id="610380"/>
    <lineage>
        <taxon>Eukaryota</taxon>
        <taxon>Metazoa</taxon>
        <taxon>Ecdysozoa</taxon>
        <taxon>Arthropoda</taxon>
        <taxon>Hexapoda</taxon>
        <taxon>Insecta</taxon>
        <taxon>Pterygota</taxon>
        <taxon>Neoptera</taxon>
        <taxon>Endopterygota</taxon>
        <taxon>Hymenoptera</taxon>
        <taxon>Apocrita</taxon>
        <taxon>Aculeata</taxon>
        <taxon>Formicoidea</taxon>
        <taxon>Formicidae</taxon>
        <taxon>Ponerinae</taxon>
        <taxon>Ponerini</taxon>
        <taxon>Harpegnathos</taxon>
    </lineage>
</organism>
<dbReference type="InterPro" id="IPR014030">
    <property type="entry name" value="Ketoacyl_synth_N"/>
</dbReference>
<dbReference type="InterPro" id="IPR020806">
    <property type="entry name" value="PKS_PP-bd"/>
</dbReference>
<gene>
    <name evidence="9" type="ORF">EAI_06361</name>
</gene>
<dbReference type="Pfam" id="PF00550">
    <property type="entry name" value="PP-binding"/>
    <property type="match status" value="1"/>
</dbReference>
<dbReference type="Gene3D" id="3.40.47.10">
    <property type="match status" value="1"/>
</dbReference>
<dbReference type="GO" id="GO:0016491">
    <property type="term" value="F:oxidoreductase activity"/>
    <property type="evidence" value="ECO:0007669"/>
    <property type="project" value="InterPro"/>
</dbReference>
<dbReference type="STRING" id="610380.E2BGH5"/>
<dbReference type="Gene3D" id="3.30.70.3290">
    <property type="match status" value="1"/>
</dbReference>
<dbReference type="EMBL" id="GL448189">
    <property type="protein sequence ID" value="EFN85168.1"/>
    <property type="molecule type" value="Genomic_DNA"/>
</dbReference>
<evidence type="ECO:0000256" key="2">
    <source>
        <dbReference type="ARBA" id="ARBA00022553"/>
    </source>
</evidence>
<dbReference type="Pfam" id="PF00109">
    <property type="entry name" value="ketoacyl-synt"/>
    <property type="match status" value="1"/>
</dbReference>
<dbReference type="FunCoup" id="E2BGH5">
    <property type="interactions" value="49"/>
</dbReference>
<dbReference type="SMART" id="SM00825">
    <property type="entry name" value="PKS_KS"/>
    <property type="match status" value="1"/>
</dbReference>
<protein>
    <submittedName>
        <fullName evidence="9">Fatty acid synthase</fullName>
    </submittedName>
</protein>
<dbReference type="InterPro" id="IPR029058">
    <property type="entry name" value="AB_hydrolase_fold"/>
</dbReference>
<dbReference type="CDD" id="cd05195">
    <property type="entry name" value="enoyl_red"/>
    <property type="match status" value="1"/>
</dbReference>
<dbReference type="InterPro" id="IPR001227">
    <property type="entry name" value="Ac_transferase_dom_sf"/>
</dbReference>
<dbReference type="InterPro" id="IPR016035">
    <property type="entry name" value="Acyl_Trfase/lysoPLipase"/>
</dbReference>
<dbReference type="Gene3D" id="3.40.50.720">
    <property type="entry name" value="NAD(P)-binding Rossmann-like Domain"/>
    <property type="match status" value="1"/>
</dbReference>
<dbReference type="SMART" id="SM00827">
    <property type="entry name" value="PKS_AT"/>
    <property type="match status" value="1"/>
</dbReference>
<dbReference type="SUPFAM" id="SSF47336">
    <property type="entry name" value="ACP-like"/>
    <property type="match status" value="1"/>
</dbReference>
<dbReference type="FunFam" id="3.40.50.720:FF:000209">
    <property type="entry name" value="Polyketide synthase Pks12"/>
    <property type="match status" value="1"/>
</dbReference>
<evidence type="ECO:0000256" key="5">
    <source>
        <dbReference type="PROSITE-ProRule" id="PRU01363"/>
    </source>
</evidence>
<keyword evidence="1" id="KW-0596">Phosphopantetheine</keyword>
<dbReference type="PANTHER" id="PTHR43775">
    <property type="entry name" value="FATTY ACID SYNTHASE"/>
    <property type="match status" value="1"/>
</dbReference>
<proteinExistence type="predicted"/>
<dbReference type="InParanoid" id="E2BGH5"/>
<feature type="domain" description="Ketosynthase family 3 (KS3)" evidence="7">
    <location>
        <begin position="14"/>
        <end position="419"/>
    </location>
</feature>
<feature type="region of interest" description="C-terminal hotdog fold" evidence="5">
    <location>
        <begin position="986"/>
        <end position="1113"/>
    </location>
</feature>
<dbReference type="Pfam" id="PF08659">
    <property type="entry name" value="KR"/>
    <property type="match status" value="1"/>
</dbReference>
<sequence length="2369" mass="267280">MNRTGKATFTDVEFDEIVISGMAGRFPESDNIKHLEENLSNKVDLGSDDCRRWPHEHPDIPKRIGKINNIEKFDAEYFDIPFDEAHLLDPMSRCLLEHTYEAIVDAGVNPKDLRGTKTGVIVGTCFSETEWVHVYEKPQVAGLGGLGCRRCMLANRISHWLGTTGPSYMMDAACSSSIYILEQAYRNIRSGMCDDMIVAGANLCLNPQTSLQYARLGALSPDGFCRPFDIHAKGYMRSEAIAVVYLQKAKNAKRIYAYVIHSKTNCDGFKEEGITYPSSETQSLLLQQLYNECNVSPSYVTYIEAHGSGTKANDPIEVNAIEQVFCKNRRNPLLIGSGKSNFGHTEPVSGLLQIFKVVIAMETGVIPPNIHFTQKRDDIEAFKRGTIRVVSTPTSWEPSFVGINSFGFGGSNAHVLLAPNTKRKINGGLPKDDLPRLVVLSGRTEQAVQSFLHEIENQPIDVEYIRLLHDLYADDMKGHPYRGYTIVESQTLGNIINQVEHYSELRKPMCFVFPGIGSQWLGMGEALMQFPTFYKTVEKCDTILKVHGFRIIDILTKRCESTFDSVLNSVIGITVMQLGLINLMMSANIVPDYVIGYSIGELSCGYVTGDFTIEQVILSAYYIGLVLEEIKVMHNSRVDIGPGNANAKDICPNDMKIVATCNCCRNINSSIEPTESMRAFAQALEINEIFYKDTCNNISLHNCCLIFARTRILAYLYRTIPQRIMHSHKWRGLIHDTDSSYAEYFADNLIKPVIFEEIAKLIPENAVVVEIVRDESLESVSKQLLGITNIALSHHDSENDIKIFLQGLGKIYNCGFQPQLANLYPTVELPVSRSTRMISPSIKWKHSETWHVSWYTLEKQVTSGQIVNYISLLNEDYKYMDGHVIDGRNLIPATGYIVLIWKLIGMIKMQLYNDIPVIFENIRFLETTFLSSQATAKLTLTVQKDSGEFEIIEGDNVIVTGSVRVSSDPDKERTPIDYLQRNNVEEEEMMKTKDIYKELRLRGYQYSGLFCSLKSLSITRNQGHIAWMDNWTVFLDNMMQIGMLETCTRNLRIITGIQKLVIDPKLHAQYVKNTTTENKELAVRTYKYLDTVISGGVEIRGVRTTFITRQKPTQNPILEKHIFVAHRDGAEVSFEDGIIMSTHLVLEHICTTKVDTIELLEDGDEMIIQELASPLFVSTLTNSPLIHFNITLVNRTNRFDDTTLCSEVTVSRSKNLLTEDSAILVTGCNLLTKDKSKTLKEILPALKADGFLLTRGLPLTKEEVAYAEINNLAVVLEKYTKNEHMTLLRKRGQPPSKMEVIYVNNYEFSWLEHFKSILKAENELTNDKRIILVGEKDAECGLLGLLNCLRKEQGGELIRGVFIQDENAPIFSLHNHFYAEQLQMDLVVNVLRPGKIWGSYRHFPLTPLKSKLVHHAYVNQMVRGDLTSFRWMEGPLVLNYQHGNFVNIIYASLNFKDIMIASNKINSQDLLPCRRSEDCMIGFEYAGIDNTGQRIMGLYENRCISNRQIVDKYLSWKIPDKWTLEDAATVPCAYTTCYYALYRKGKLKKGDKVLIHSGSGAVGQAAIRLALHEGCEVFTTVGNLEKRSFIRNAFPSIPEEHIGRSRDTSFEQMIYQQTNGRGVDVVLNSLAEDKLQASIRCLARGGCFLEIGKFDMMVNNTLNMSFFSKGIKFYGILLENVLCNDNEEKRHLNTLLTIGLDNGVVKPIVRKVFQKDVVERAFRYMSTGKHIGKIIIKVQEEEESISTPILALPRYYCLPNKSYIILGGLGGFGFELAGWLVTRGANNLVLISRTGIKNGYQRMKIGQWESYGVKILISNIDVSDVKECEHILRTTEELAPIDAIFNLAVVLNDKIYQNHTIESFQIPFKAKVGATKNLDQLSRQICPQLRHFVVFSSETCGRGNIGQSNYAMANSIMERICERRSQKGLHGLAIQWGAFDDIGVLIDISDMKEKYTGGTVQQNINSCIEKLEEFLLQEQPIVASMVLDKKNSKKVSTISVVDAVANIMGFKNVKAISGHIRLPELGMDSLMAVEIKQTLENNFGIYLTAQGIRNLNFAKLSEMCNQEARDEKLPSNNLSDVNDLPGINTLIRVMDKGYSNPDICMDLPTKSNKPERDIFLLPGIDGCGNIFNMLASKIEGSAMCLQYGTYHIGNNYYTITEITNCVLKHILNKIKLKRNFVIVAYSYGALIGIELTKKLEEMNIRGQLVLIDGAPMQIKALMNQYIPYTTIDEFHNNVLLIVMNLLNLAVSERKLLMELNKGTNWDDKLNIFLSYSPQLHKNISIDHVKVLCTTICNRIRAFYEYDITQVPKIMSPITFLKPTEQSVCLTEENYGLHKITKGDVEVRSIEGNHITMLDSDKVAAAINGQ</sequence>
<dbReference type="InterPro" id="IPR014043">
    <property type="entry name" value="Acyl_transferase_dom"/>
</dbReference>
<keyword evidence="4" id="KW-0511">Multifunctional enzyme</keyword>
<keyword evidence="2" id="KW-0597">Phosphoprotein</keyword>
<dbReference type="Proteomes" id="UP000008237">
    <property type="component" value="Unassembled WGS sequence"/>
</dbReference>
<dbReference type="SMART" id="SM00829">
    <property type="entry name" value="PKS_ER"/>
    <property type="match status" value="1"/>
</dbReference>
<dbReference type="GO" id="GO:0004312">
    <property type="term" value="F:fatty acid synthase activity"/>
    <property type="evidence" value="ECO:0007669"/>
    <property type="project" value="TreeGrafter"/>
</dbReference>
<evidence type="ECO:0000313" key="9">
    <source>
        <dbReference type="EMBL" id="EFN85168.1"/>
    </source>
</evidence>
<dbReference type="SMART" id="SM00822">
    <property type="entry name" value="PKS_KR"/>
    <property type="match status" value="1"/>
</dbReference>
<dbReference type="Gene3D" id="1.10.1200.10">
    <property type="entry name" value="ACP-like"/>
    <property type="match status" value="1"/>
</dbReference>
<dbReference type="Pfam" id="PF21149">
    <property type="entry name" value="FAS_pseudo-KR"/>
    <property type="match status" value="1"/>
</dbReference>
<feature type="active site" description="Proton acceptor; for dehydratase activity" evidence="5">
    <location>
        <position position="883"/>
    </location>
</feature>
<dbReference type="OMA" id="RYPWQHG"/>
<dbReference type="SUPFAM" id="SSF53474">
    <property type="entry name" value="alpha/beta-Hydrolases"/>
    <property type="match status" value="1"/>
</dbReference>
<feature type="active site" description="Proton donor; for dehydratase activity" evidence="5">
    <location>
        <position position="1036"/>
    </location>
</feature>
<dbReference type="CDD" id="cd08954">
    <property type="entry name" value="KR_1_FAS_SDR_x"/>
    <property type="match status" value="1"/>
</dbReference>
<dbReference type="InterPro" id="IPR049391">
    <property type="entry name" value="FAS_pseudo-KR"/>
</dbReference>
<evidence type="ECO:0000259" key="6">
    <source>
        <dbReference type="PROSITE" id="PS50075"/>
    </source>
</evidence>
<dbReference type="Pfam" id="PF13602">
    <property type="entry name" value="ADH_zinc_N_2"/>
    <property type="match status" value="1"/>
</dbReference>
<dbReference type="SUPFAM" id="SSF51735">
    <property type="entry name" value="NAD(P)-binding Rossmann-fold domains"/>
    <property type="match status" value="2"/>
</dbReference>
<dbReference type="Gene3D" id="3.40.366.10">
    <property type="entry name" value="Malonyl-Coenzyme A Acyl Carrier Protein, domain 2"/>
    <property type="match status" value="1"/>
</dbReference>
<dbReference type="GO" id="GO:0006633">
    <property type="term" value="P:fatty acid biosynthetic process"/>
    <property type="evidence" value="ECO:0007669"/>
    <property type="project" value="TreeGrafter"/>
</dbReference>
<evidence type="ECO:0000256" key="4">
    <source>
        <dbReference type="ARBA" id="ARBA00023268"/>
    </source>
</evidence>
<dbReference type="InterPro" id="IPR013968">
    <property type="entry name" value="PKS_KR"/>
</dbReference>
<dbReference type="PROSITE" id="PS52019">
    <property type="entry name" value="PKS_MFAS_DH"/>
    <property type="match status" value="1"/>
</dbReference>
<evidence type="ECO:0000256" key="1">
    <source>
        <dbReference type="ARBA" id="ARBA00022450"/>
    </source>
</evidence>
<evidence type="ECO:0000256" key="3">
    <source>
        <dbReference type="ARBA" id="ARBA00022679"/>
    </source>
</evidence>
<dbReference type="PANTHER" id="PTHR43775:SF23">
    <property type="entry name" value="FATTY ACID SYNTHASE 3"/>
    <property type="match status" value="1"/>
</dbReference>
<dbReference type="InterPro" id="IPR036291">
    <property type="entry name" value="NAD(P)-bd_dom_sf"/>
</dbReference>
<feature type="domain" description="Carrier" evidence="6">
    <location>
        <begin position="1991"/>
        <end position="2071"/>
    </location>
</feature>
<dbReference type="InterPro" id="IPR042104">
    <property type="entry name" value="PKS_dehydratase_sf"/>
</dbReference>
<dbReference type="Pfam" id="PF02801">
    <property type="entry name" value="Ketoacyl-synt_C"/>
    <property type="match status" value="1"/>
</dbReference>
<dbReference type="GO" id="GO:0031177">
    <property type="term" value="F:phosphopantetheine binding"/>
    <property type="evidence" value="ECO:0007669"/>
    <property type="project" value="InterPro"/>
</dbReference>
<dbReference type="InterPro" id="IPR020843">
    <property type="entry name" value="ER"/>
</dbReference>
<dbReference type="InterPro" id="IPR016039">
    <property type="entry name" value="Thiolase-like"/>
</dbReference>
<evidence type="ECO:0000259" key="7">
    <source>
        <dbReference type="PROSITE" id="PS52004"/>
    </source>
</evidence>
<feature type="region of interest" description="N-terminal hotdog fold" evidence="5">
    <location>
        <begin position="846"/>
        <end position="972"/>
    </location>
</feature>
<dbReference type="PROSITE" id="PS50075">
    <property type="entry name" value="CARRIER"/>
    <property type="match status" value="1"/>
</dbReference>
<dbReference type="InterPro" id="IPR036736">
    <property type="entry name" value="ACP-like_sf"/>
</dbReference>
<dbReference type="SUPFAM" id="SSF50129">
    <property type="entry name" value="GroES-like"/>
    <property type="match status" value="1"/>
</dbReference>
<reference evidence="9 10" key="1">
    <citation type="journal article" date="2010" name="Science">
        <title>Genomic comparison of the ants Camponotus floridanus and Harpegnathos saltator.</title>
        <authorList>
            <person name="Bonasio R."/>
            <person name="Zhang G."/>
            <person name="Ye C."/>
            <person name="Mutti N.S."/>
            <person name="Fang X."/>
            <person name="Qin N."/>
            <person name="Donahue G."/>
            <person name="Yang P."/>
            <person name="Li Q."/>
            <person name="Li C."/>
            <person name="Zhang P."/>
            <person name="Huang Z."/>
            <person name="Berger S.L."/>
            <person name="Reinberg D."/>
            <person name="Wang J."/>
            <person name="Liebig J."/>
        </authorList>
    </citation>
    <scope>NUCLEOTIDE SEQUENCE [LARGE SCALE GENOMIC DNA]</scope>
    <source>
        <strain evidence="9 10">R22 G/1</strain>
    </source>
</reference>
<keyword evidence="10" id="KW-1185">Reference proteome</keyword>
<dbReference type="Gene3D" id="3.10.129.110">
    <property type="entry name" value="Polyketide synthase dehydratase"/>
    <property type="match status" value="1"/>
</dbReference>
<dbReference type="Gene3D" id="3.90.180.10">
    <property type="entry name" value="Medium-chain alcohol dehydrogenases, catalytic domain"/>
    <property type="match status" value="1"/>
</dbReference>
<dbReference type="Gene3D" id="3.40.50.1820">
    <property type="entry name" value="alpha/beta hydrolase"/>
    <property type="match status" value="1"/>
</dbReference>
<dbReference type="InterPro" id="IPR050091">
    <property type="entry name" value="PKS_NRPS_Biosynth_Enz"/>
</dbReference>
<dbReference type="InterPro" id="IPR057326">
    <property type="entry name" value="KR_dom"/>
</dbReference>
<dbReference type="CDD" id="cd00833">
    <property type="entry name" value="PKS"/>
    <property type="match status" value="1"/>
</dbReference>
<dbReference type="InterPro" id="IPR049900">
    <property type="entry name" value="PKS_mFAS_DH"/>
</dbReference>
<keyword evidence="3" id="KW-0808">Transferase</keyword>
<dbReference type="SUPFAM" id="SSF52151">
    <property type="entry name" value="FabD/lysophospholipase-like"/>
    <property type="match status" value="1"/>
</dbReference>
<dbReference type="InterPro" id="IPR014031">
    <property type="entry name" value="Ketoacyl_synth_C"/>
</dbReference>
<feature type="domain" description="PKS/mFAS DH" evidence="8">
    <location>
        <begin position="846"/>
        <end position="1113"/>
    </location>
</feature>
<dbReference type="InterPro" id="IPR032821">
    <property type="entry name" value="PKS_assoc"/>
</dbReference>
<dbReference type="SUPFAM" id="SSF53901">
    <property type="entry name" value="Thiolase-like"/>
    <property type="match status" value="1"/>
</dbReference>
<dbReference type="OrthoDB" id="329835at2759"/>
<dbReference type="Pfam" id="PF00698">
    <property type="entry name" value="Acyl_transf_1"/>
    <property type="match status" value="1"/>
</dbReference>
<accession>E2BGH5</accession>
<dbReference type="SMART" id="SM00823">
    <property type="entry name" value="PKS_PP"/>
    <property type="match status" value="1"/>
</dbReference>
<dbReference type="Pfam" id="PF16197">
    <property type="entry name" value="KAsynt_C_assoc"/>
    <property type="match status" value="1"/>
</dbReference>
<dbReference type="InterPro" id="IPR011032">
    <property type="entry name" value="GroES-like_sf"/>
</dbReference>
<dbReference type="InterPro" id="IPR009081">
    <property type="entry name" value="PP-bd_ACP"/>
</dbReference>
<evidence type="ECO:0000259" key="8">
    <source>
        <dbReference type="PROSITE" id="PS52019"/>
    </source>
</evidence>
<name>E2BGH5_HARSA</name>
<evidence type="ECO:0000313" key="10">
    <source>
        <dbReference type="Proteomes" id="UP000008237"/>
    </source>
</evidence>
<dbReference type="PROSITE" id="PS52004">
    <property type="entry name" value="KS3_2"/>
    <property type="match status" value="1"/>
</dbReference>